<dbReference type="EMBL" id="GL870883">
    <property type="protein sequence ID" value="EIJ87341.1"/>
    <property type="molecule type" value="Genomic_DNA"/>
</dbReference>
<evidence type="ECO:0000313" key="1">
    <source>
        <dbReference type="EMBL" id="EIJ87341.1"/>
    </source>
</evidence>
<reference evidence="1" key="1">
    <citation type="submission" date="2011-01" db="EMBL/GenBank/DDBJ databases">
        <title>The Genome Sequence of Nematocida parisii strain ERTm3.</title>
        <authorList>
            <consortium name="The Broad Institute Genome Sequencing Platform"/>
            <consortium name="The Broad Institute Genome Sequencing Center for Infectious Disease"/>
            <person name="Cuomo C."/>
            <person name="Troemel E."/>
            <person name="Young S.K."/>
            <person name="Zeng Q."/>
            <person name="Gargeya S."/>
            <person name="Fitzgerald M."/>
            <person name="Haas B."/>
            <person name="Abouelleil A."/>
            <person name="Alvarado L."/>
            <person name="Arachchi H.M."/>
            <person name="Berlin A."/>
            <person name="Chapman S.B."/>
            <person name="Gearin G."/>
            <person name="Goldberg J."/>
            <person name="Griggs A."/>
            <person name="Gujja S."/>
            <person name="Hansen M."/>
            <person name="Heiman D."/>
            <person name="Howarth C."/>
            <person name="Larimer J."/>
            <person name="Lui A."/>
            <person name="MacDonald P.J.P."/>
            <person name="McCowen C."/>
            <person name="Montmayeur A."/>
            <person name="Murphy C."/>
            <person name="Neiman D."/>
            <person name="Pearson M."/>
            <person name="Priest M."/>
            <person name="Roberts A."/>
            <person name="Saif S."/>
            <person name="Shea T."/>
            <person name="Sisk P."/>
            <person name="Stolte C."/>
            <person name="Sykes S."/>
            <person name="Wortman J."/>
            <person name="Nusbaum C."/>
            <person name="Birren B."/>
        </authorList>
    </citation>
    <scope>NUCLEOTIDE SEQUENCE</scope>
    <source>
        <strain evidence="1">ERTm3</strain>
    </source>
</reference>
<evidence type="ECO:0000313" key="2">
    <source>
        <dbReference type="Proteomes" id="UP000002872"/>
    </source>
</evidence>
<sequence>MEERQNLLKKNNIIIRNTLKNTILILLEITTAIYSVCARIGYADVGLVQKMIIENNIILHPDGGLSPTVQYMTSESGFMENFRMYWHAIYAENKMKNSGSTEDFKNLMVWKVHITTHEDPKKNKYLERYAQQLINMFPSENLAYSIESVEDDSFTRFLRKHKKKPDSLNLLASLFLLAEGINIPIKIERNEKNRGNKRIILQDSEATGNGFYVNLSLIIKDGKEWYKKSVYQKKTKEIVNFFKSLVDPENTLEVSKEFAMPTTYEEFLTGNFLCNPRFLIQSYIFEYIDSAKMYKDFVRAVYVMLNTRKPTNYEIPISKHDRKVMELLNRLFAINNVLDVDVHLGMRDKRRNFTDFCNFKEIKDGFKNIPFMDVIYKPSHIDGPDYVNKDCQYTLSYKDECCFKNCQKCILLALFLCFTFDQETKEYNIDHIPNPSKELKEFFSKYTHKVSSIGSTMRSDWERVIYGLPRPEHGFSKDGSTVSTGLLHMLYTMYDLVGNGHRIKRTIRYIKNDFQMDYNKNRRETKRKMRKMFKKKSFLLSPEIKP</sequence>
<dbReference type="AlphaFoldDB" id="I3EDP4"/>
<keyword evidence="2" id="KW-1185">Reference proteome</keyword>
<dbReference type="VEuPathDB" id="MicrosporidiaDB:NEQG_02464"/>
<dbReference type="InParanoid" id="I3EDP4"/>
<name>I3EDP4_NEMP3</name>
<organism evidence="1 2">
    <name type="scientific">Nematocida parisii (strain ERTm3)</name>
    <name type="common">Nematode killer fungus</name>
    <dbReference type="NCBI Taxonomy" id="935791"/>
    <lineage>
        <taxon>Eukaryota</taxon>
        <taxon>Fungi</taxon>
        <taxon>Fungi incertae sedis</taxon>
        <taxon>Microsporidia</taxon>
        <taxon>Nematocida</taxon>
    </lineage>
</organism>
<gene>
    <name evidence="1" type="ORF">NEQG_02464</name>
</gene>
<dbReference type="Proteomes" id="UP000002872">
    <property type="component" value="Unassembled WGS sequence"/>
</dbReference>
<dbReference type="OrthoDB" id="10431454at2759"/>
<protein>
    <submittedName>
        <fullName evidence="1">Uncharacterized protein</fullName>
    </submittedName>
</protein>
<proteinExistence type="predicted"/>
<dbReference type="HOGENOM" id="CLU_009683_5_1_1"/>
<accession>I3EDP4</accession>